<dbReference type="Proteomes" id="UP000095455">
    <property type="component" value="Unassembled WGS sequence"/>
</dbReference>
<dbReference type="AlphaFoldDB" id="A0A174KR02"/>
<reference evidence="11 12" key="3">
    <citation type="journal article" date="2019" name="Nat. Med.">
        <title>A library of human gut bacterial isolates paired with longitudinal multiomics data enables mechanistic microbiome research.</title>
        <authorList>
            <person name="Poyet M."/>
            <person name="Groussin M."/>
            <person name="Gibbons S.M."/>
            <person name="Avila-Pacheco J."/>
            <person name="Jiang X."/>
            <person name="Kearney S.M."/>
            <person name="Perrotta A.R."/>
            <person name="Berdy B."/>
            <person name="Zhao S."/>
            <person name="Lieberman T.D."/>
            <person name="Swanson P.K."/>
            <person name="Smith M."/>
            <person name="Roesemann S."/>
            <person name="Alexander J.E."/>
            <person name="Rich S.A."/>
            <person name="Livny J."/>
            <person name="Vlamakis H."/>
            <person name="Clish C."/>
            <person name="Bullock K."/>
            <person name="Deik A."/>
            <person name="Scott J."/>
            <person name="Pierce K.A."/>
            <person name="Xavier R.J."/>
            <person name="Alm E.J."/>
        </authorList>
    </citation>
    <scope>NUCLEOTIDE SEQUENCE [LARGE SCALE GENOMIC DNA]</scope>
    <source>
        <strain evidence="6 11">BIOML-A2</strain>
        <strain evidence="7 13">BIOML-A20</strain>
        <strain evidence="5 12">BIOML-A32</strain>
        <strain evidence="4 14">BIOML-A9</strain>
    </source>
</reference>
<evidence type="ECO:0000313" key="10">
    <source>
        <dbReference type="Proteomes" id="UP000284660"/>
    </source>
</evidence>
<evidence type="ECO:0000256" key="1">
    <source>
        <dbReference type="SAM" id="SignalP"/>
    </source>
</evidence>
<dbReference type="EMBL" id="WKMO01000004">
    <property type="protein sequence ID" value="MSB72863.1"/>
    <property type="molecule type" value="Genomic_DNA"/>
</dbReference>
<dbReference type="EMBL" id="WKNE01000002">
    <property type="protein sequence ID" value="MRZ53841.1"/>
    <property type="molecule type" value="Genomic_DNA"/>
</dbReference>
<sequence>MKQTLFTFMFIISLVLMTACGGSPVDKALAKLDDAIEKLEKKGDKMTKDEMDAIMKDLEEPVSVLNKTIEDNEVGGVTKIKIIAKVTKLTALATKVGIKNLDMGDFSDKAKGTKKE</sequence>
<evidence type="ECO:0000313" key="13">
    <source>
        <dbReference type="Proteomes" id="UP000441609"/>
    </source>
</evidence>
<dbReference type="Proteomes" id="UP000284660">
    <property type="component" value="Unassembled WGS sequence"/>
</dbReference>
<evidence type="ECO:0000313" key="5">
    <source>
        <dbReference type="EMBL" id="MRZ48999.1"/>
    </source>
</evidence>
<dbReference type="RefSeq" id="WP_005857116.1">
    <property type="nucleotide sequence ID" value="NZ_BQOC01000001.1"/>
</dbReference>
<evidence type="ECO:0000313" key="3">
    <source>
        <dbReference type="EMBL" id="MDB9003712.1"/>
    </source>
</evidence>
<dbReference type="PROSITE" id="PS51257">
    <property type="entry name" value="PROKAR_LIPOPROTEIN"/>
    <property type="match status" value="1"/>
</dbReference>
<reference evidence="8 10" key="2">
    <citation type="submission" date="2018-08" db="EMBL/GenBank/DDBJ databases">
        <title>A genome reference for cultivated species of the human gut microbiota.</title>
        <authorList>
            <person name="Zou Y."/>
            <person name="Xue W."/>
            <person name="Luo G."/>
        </authorList>
    </citation>
    <scope>NUCLEOTIDE SEQUENCE [LARGE SCALE GENOMIC DNA]</scope>
    <source>
        <strain evidence="8 10">AM30-4</strain>
    </source>
</reference>
<evidence type="ECO:0000313" key="11">
    <source>
        <dbReference type="Proteomes" id="UP000432516"/>
    </source>
</evidence>
<evidence type="ECO:0000313" key="2">
    <source>
        <dbReference type="EMBL" id="CUP12886.1"/>
    </source>
</evidence>
<proteinExistence type="predicted"/>
<reference evidence="2 9" key="1">
    <citation type="submission" date="2015-09" db="EMBL/GenBank/DDBJ databases">
        <authorList>
            <consortium name="Pathogen Informatics"/>
        </authorList>
    </citation>
    <scope>NUCLEOTIDE SEQUENCE [LARGE SCALE GENOMIC DNA]</scope>
    <source>
        <strain evidence="2 9">2789STDY5608822</strain>
    </source>
</reference>
<organism evidence="5 12">
    <name type="scientific">Parabacteroides distasonis</name>
    <dbReference type="NCBI Taxonomy" id="823"/>
    <lineage>
        <taxon>Bacteria</taxon>
        <taxon>Pseudomonadati</taxon>
        <taxon>Bacteroidota</taxon>
        <taxon>Bacteroidia</taxon>
        <taxon>Bacteroidales</taxon>
        <taxon>Tannerellaceae</taxon>
        <taxon>Parabacteroides</taxon>
    </lineage>
</organism>
<dbReference type="Proteomes" id="UP001210126">
    <property type="component" value="Unassembled WGS sequence"/>
</dbReference>
<dbReference type="Proteomes" id="UP000432516">
    <property type="component" value="Unassembled WGS sequence"/>
</dbReference>
<dbReference type="Proteomes" id="UP000461276">
    <property type="component" value="Unassembled WGS sequence"/>
</dbReference>
<dbReference type="Proteomes" id="UP000441609">
    <property type="component" value="Unassembled WGS sequence"/>
</dbReference>
<evidence type="ECO:0000313" key="7">
    <source>
        <dbReference type="EMBL" id="MSB72863.1"/>
    </source>
</evidence>
<evidence type="ECO:0000313" key="9">
    <source>
        <dbReference type="Proteomes" id="UP000095455"/>
    </source>
</evidence>
<name>A0A174KR02_PARDI</name>
<dbReference type="EMBL" id="QSJN01000001">
    <property type="protein sequence ID" value="RHD78095.1"/>
    <property type="molecule type" value="Genomic_DNA"/>
</dbReference>
<evidence type="ECO:0000313" key="6">
    <source>
        <dbReference type="EMBL" id="MRZ53841.1"/>
    </source>
</evidence>
<comment type="caution">
    <text evidence="5">The sequence shown here is derived from an EMBL/GenBank/DDBJ whole genome shotgun (WGS) entry which is preliminary data.</text>
</comment>
<accession>A0A174KR02</accession>
<dbReference type="EMBL" id="CYYK01000018">
    <property type="protein sequence ID" value="CUP12886.1"/>
    <property type="molecule type" value="Genomic_DNA"/>
</dbReference>
<gene>
    <name evidence="8" type="ORF">DW782_02045</name>
    <name evidence="2" type="ORF">ERS852380_03981</name>
    <name evidence="5" type="ORF">GKD66_01825</name>
    <name evidence="4" type="ORF">GKD67_02870</name>
    <name evidence="6" type="ORF">GKD68_03635</name>
    <name evidence="7" type="ORF">GKD70_06075</name>
    <name evidence="3" type="ORF">PN599_01680</name>
</gene>
<dbReference type="Proteomes" id="UP000441358">
    <property type="component" value="Unassembled WGS sequence"/>
</dbReference>
<evidence type="ECO:0000313" key="8">
    <source>
        <dbReference type="EMBL" id="RHD78095.1"/>
    </source>
</evidence>
<keyword evidence="1" id="KW-0732">Signal</keyword>
<reference evidence="3" key="4">
    <citation type="submission" date="2023-01" db="EMBL/GenBank/DDBJ databases">
        <title>Human gut microbiome strain richness.</title>
        <authorList>
            <person name="Chen-Liaw A."/>
        </authorList>
    </citation>
    <scope>NUCLEOTIDE SEQUENCE</scope>
    <source>
        <strain evidence="3">RTP21484st1_E5_RTP21484_190118</strain>
    </source>
</reference>
<feature type="chain" id="PRO_5043136581" evidence="1">
    <location>
        <begin position="19"/>
        <end position="116"/>
    </location>
</feature>
<evidence type="ECO:0000313" key="4">
    <source>
        <dbReference type="EMBL" id="MRY92197.1"/>
    </source>
</evidence>
<feature type="signal peptide" evidence="1">
    <location>
        <begin position="1"/>
        <end position="18"/>
    </location>
</feature>
<dbReference type="EMBL" id="WKMC01000001">
    <property type="protein sequence ID" value="MRZ48999.1"/>
    <property type="molecule type" value="Genomic_DNA"/>
</dbReference>
<evidence type="ECO:0000313" key="12">
    <source>
        <dbReference type="Proteomes" id="UP000441358"/>
    </source>
</evidence>
<dbReference type="EMBL" id="JAQMPJ010000001">
    <property type="protein sequence ID" value="MDB9003712.1"/>
    <property type="molecule type" value="Genomic_DNA"/>
</dbReference>
<dbReference type="EMBL" id="WKMY01000001">
    <property type="protein sequence ID" value="MRY92197.1"/>
    <property type="molecule type" value="Genomic_DNA"/>
</dbReference>
<protein>
    <submittedName>
        <fullName evidence="5">Uncharacterized protein</fullName>
    </submittedName>
</protein>
<evidence type="ECO:0000313" key="14">
    <source>
        <dbReference type="Proteomes" id="UP000461276"/>
    </source>
</evidence>
<dbReference type="OrthoDB" id="1257726at2"/>